<dbReference type="Gene3D" id="1.10.10.10">
    <property type="entry name" value="Winged helix-like DNA-binding domain superfamily/Winged helix DNA-binding domain"/>
    <property type="match status" value="1"/>
</dbReference>
<dbReference type="AlphaFoldDB" id="A0A7W7YZS0"/>
<proteinExistence type="predicted"/>
<protein>
    <submittedName>
        <fullName evidence="1">Uncharacterized protein (DUF433 family)</fullName>
    </submittedName>
</protein>
<evidence type="ECO:0000313" key="1">
    <source>
        <dbReference type="EMBL" id="MBB5045313.1"/>
    </source>
</evidence>
<dbReference type="InterPro" id="IPR007367">
    <property type="entry name" value="DUF433"/>
</dbReference>
<dbReference type="InterPro" id="IPR036388">
    <property type="entry name" value="WH-like_DNA-bd_sf"/>
</dbReference>
<dbReference type="Pfam" id="PF04255">
    <property type="entry name" value="DUF433"/>
    <property type="match status" value="1"/>
</dbReference>
<name>A0A7W7YZS0_9BRAD</name>
<dbReference type="RefSeq" id="WP_184253007.1">
    <property type="nucleotide sequence ID" value="NZ_JACHIH010000001.1"/>
</dbReference>
<dbReference type="EMBL" id="JACHIH010000001">
    <property type="protein sequence ID" value="MBB5045313.1"/>
    <property type="molecule type" value="Genomic_DNA"/>
</dbReference>
<gene>
    <name evidence="1" type="ORF">HNR60_000042</name>
</gene>
<comment type="caution">
    <text evidence="1">The sequence shown here is derived from an EMBL/GenBank/DDBJ whole genome shotgun (WGS) entry which is preliminary data.</text>
</comment>
<evidence type="ECO:0000313" key="2">
    <source>
        <dbReference type="Proteomes" id="UP000542353"/>
    </source>
</evidence>
<dbReference type="InterPro" id="IPR009057">
    <property type="entry name" value="Homeodomain-like_sf"/>
</dbReference>
<organism evidence="1 2">
    <name type="scientific">Rhodopseudomonas rhenobacensis</name>
    <dbReference type="NCBI Taxonomy" id="87461"/>
    <lineage>
        <taxon>Bacteria</taxon>
        <taxon>Pseudomonadati</taxon>
        <taxon>Pseudomonadota</taxon>
        <taxon>Alphaproteobacteria</taxon>
        <taxon>Hyphomicrobiales</taxon>
        <taxon>Nitrobacteraceae</taxon>
        <taxon>Rhodopseudomonas</taxon>
    </lineage>
</organism>
<accession>A0A7W7YZS0</accession>
<dbReference type="PANTHER" id="PTHR34849">
    <property type="entry name" value="SSL5025 PROTEIN"/>
    <property type="match status" value="1"/>
</dbReference>
<sequence>MSVLRQAPPIQAEVTSDPSIMSGDPVVKGTRVPAETIVAYLRGGHSAHEIFEDYPSLPIDGIDAVIRWAEATYGPGWKSIVPNPAAH</sequence>
<reference evidence="1 2" key="1">
    <citation type="submission" date="2020-08" db="EMBL/GenBank/DDBJ databases">
        <title>Genomic Encyclopedia of Type Strains, Phase IV (KMG-IV): sequencing the most valuable type-strain genomes for metagenomic binning, comparative biology and taxonomic classification.</title>
        <authorList>
            <person name="Goeker M."/>
        </authorList>
    </citation>
    <scope>NUCLEOTIDE SEQUENCE [LARGE SCALE GENOMIC DNA]</scope>
    <source>
        <strain evidence="1 2">DSM 12706</strain>
    </source>
</reference>
<dbReference type="SUPFAM" id="SSF46689">
    <property type="entry name" value="Homeodomain-like"/>
    <property type="match status" value="1"/>
</dbReference>
<dbReference type="Proteomes" id="UP000542353">
    <property type="component" value="Unassembled WGS sequence"/>
</dbReference>
<dbReference type="PANTHER" id="PTHR34849:SF3">
    <property type="entry name" value="SSR2962 PROTEIN"/>
    <property type="match status" value="1"/>
</dbReference>
<keyword evidence="2" id="KW-1185">Reference proteome</keyword>